<feature type="domain" description="GAG-pre-integrase" evidence="2">
    <location>
        <begin position="391"/>
        <end position="438"/>
    </location>
</feature>
<evidence type="ECO:0000313" key="5">
    <source>
        <dbReference type="Proteomes" id="UP001307889"/>
    </source>
</evidence>
<dbReference type="InterPro" id="IPR025724">
    <property type="entry name" value="GAG-pre-integrase_dom"/>
</dbReference>
<evidence type="ECO:0000259" key="2">
    <source>
        <dbReference type="Pfam" id="PF13976"/>
    </source>
</evidence>
<feature type="compositionally biased region" description="Basic and acidic residues" evidence="1">
    <location>
        <begin position="204"/>
        <end position="214"/>
    </location>
</feature>
<evidence type="ECO:0000313" key="4">
    <source>
        <dbReference type="EMBL" id="BES88337.1"/>
    </source>
</evidence>
<protein>
    <submittedName>
        <fullName evidence="4">ZnF_C2HC</fullName>
    </submittedName>
</protein>
<dbReference type="PANTHER" id="PTHR47481">
    <property type="match status" value="1"/>
</dbReference>
<gene>
    <name evidence="4" type="ORF">NTJ_01145</name>
</gene>
<proteinExistence type="predicted"/>
<feature type="region of interest" description="Disordered" evidence="1">
    <location>
        <begin position="190"/>
        <end position="236"/>
    </location>
</feature>
<reference evidence="4 5" key="1">
    <citation type="submission" date="2023-09" db="EMBL/GenBank/DDBJ databases">
        <title>Nesidiocoris tenuis whole genome shotgun sequence.</title>
        <authorList>
            <person name="Shibata T."/>
            <person name="Shimoda M."/>
            <person name="Kobayashi T."/>
            <person name="Uehara T."/>
        </authorList>
    </citation>
    <scope>NUCLEOTIDE SEQUENCE [LARGE SCALE GENOMIC DNA]</scope>
    <source>
        <strain evidence="4 5">Japan</strain>
    </source>
</reference>
<keyword evidence="5" id="KW-1185">Reference proteome</keyword>
<evidence type="ECO:0000256" key="1">
    <source>
        <dbReference type="SAM" id="MobiDB-lite"/>
    </source>
</evidence>
<dbReference type="Pfam" id="PF14223">
    <property type="entry name" value="Retrotran_gag_2"/>
    <property type="match status" value="1"/>
</dbReference>
<accession>A0ABN7AAV3</accession>
<feature type="domain" description="Retrovirus-related Pol polyprotein from transposon TNT 1-94-like beta-barrel" evidence="3">
    <location>
        <begin position="250"/>
        <end position="333"/>
    </location>
</feature>
<evidence type="ECO:0000259" key="3">
    <source>
        <dbReference type="Pfam" id="PF22936"/>
    </source>
</evidence>
<dbReference type="Pfam" id="PF22936">
    <property type="entry name" value="Pol_BBD"/>
    <property type="match status" value="1"/>
</dbReference>
<dbReference type="Pfam" id="PF13976">
    <property type="entry name" value="gag_pre-integrs"/>
    <property type="match status" value="1"/>
</dbReference>
<dbReference type="InterPro" id="IPR054722">
    <property type="entry name" value="PolX-like_BBD"/>
</dbReference>
<dbReference type="EMBL" id="AP028909">
    <property type="protein sequence ID" value="BES88337.1"/>
    <property type="molecule type" value="Genomic_DNA"/>
</dbReference>
<dbReference type="PANTHER" id="PTHR47481:SF31">
    <property type="entry name" value="OS01G0873500 PROTEIN"/>
    <property type="match status" value="1"/>
</dbReference>
<name>A0ABN7AAV3_9HEMI</name>
<organism evidence="4 5">
    <name type="scientific">Nesidiocoris tenuis</name>
    <dbReference type="NCBI Taxonomy" id="355587"/>
    <lineage>
        <taxon>Eukaryota</taxon>
        <taxon>Metazoa</taxon>
        <taxon>Ecdysozoa</taxon>
        <taxon>Arthropoda</taxon>
        <taxon>Hexapoda</taxon>
        <taxon>Insecta</taxon>
        <taxon>Pterygota</taxon>
        <taxon>Neoptera</taxon>
        <taxon>Paraneoptera</taxon>
        <taxon>Hemiptera</taxon>
        <taxon>Heteroptera</taxon>
        <taxon>Panheteroptera</taxon>
        <taxon>Cimicomorpha</taxon>
        <taxon>Miridae</taxon>
        <taxon>Dicyphina</taxon>
        <taxon>Nesidiocoris</taxon>
    </lineage>
</organism>
<sequence>MNNSSSISIEKLRGRENYGSWKIAMRAALRLEKVWTNVVEFKSDVDPSTVDCEKDEQALSRITLAIDKVNYSHIAKASTAREAWDSLAAAFEDSGLSRRVALLRSLVDARLELFPSAEEYCNEVLTLAQKLNDLKFVVDDEWVGTLLLAGLPEEYRPMIMGLENSGIKISGDNVKVRILQDVKPSTDVDSALLAVRRKRKPHRPRQEQQRRSYSDGRPTPPKPKHKPNRPPPPAFLSCFATSLSDDRNAWYLDSGASSHITHSSNLLSDVRPCSETAVTVADRSTMDVAGIGDTTIRSSLSRTSNIDVEVHDVLHVPEAAANLLSISKIVRRGNTVEIGGDGAKIRDPTRRIIGTARLENGLYRLNTADDAFRSPANRSPSERSPRSALLTVENADLWHRRTGHLNINGLQHLRACSTGIGCLENPKETCEVCLQGKQS</sequence>
<dbReference type="Proteomes" id="UP001307889">
    <property type="component" value="Chromosome 1"/>
</dbReference>